<keyword evidence="3" id="KW-1185">Reference proteome</keyword>
<protein>
    <submittedName>
        <fullName evidence="2">Uncharacterized protein</fullName>
    </submittedName>
</protein>
<evidence type="ECO:0000256" key="1">
    <source>
        <dbReference type="SAM" id="Phobius"/>
    </source>
</evidence>
<keyword evidence="1" id="KW-1133">Transmembrane helix</keyword>
<keyword evidence="1" id="KW-0812">Transmembrane</keyword>
<sequence length="108" mass="12521">MEHSGALTYRRCVTIVVHNYGCNWCNGVHREPRARLRNRINYLRVNYTTAAAPNEIAATAGLFFIRLSAKGKLLLRDTKQKLFFSSHAITLSSGLYFFFLYFVRRINM</sequence>
<dbReference type="Proteomes" id="UP001430953">
    <property type="component" value="Unassembled WGS sequence"/>
</dbReference>
<reference evidence="2 3" key="1">
    <citation type="submission" date="2023-03" db="EMBL/GenBank/DDBJ databases">
        <title>High recombination rates correlate with genetic variation in Cardiocondyla obscurior ants.</title>
        <authorList>
            <person name="Errbii M."/>
        </authorList>
    </citation>
    <scope>NUCLEOTIDE SEQUENCE [LARGE SCALE GENOMIC DNA]</scope>
    <source>
        <strain evidence="2">Alpha-2009</strain>
        <tissue evidence="2">Whole body</tissue>
    </source>
</reference>
<gene>
    <name evidence="2" type="ORF">PUN28_019956</name>
</gene>
<comment type="caution">
    <text evidence="2">The sequence shown here is derived from an EMBL/GenBank/DDBJ whole genome shotgun (WGS) entry which is preliminary data.</text>
</comment>
<dbReference type="AlphaFoldDB" id="A0AAW2EC62"/>
<accession>A0AAW2EC62</accession>
<feature type="transmembrane region" description="Helical" evidence="1">
    <location>
        <begin position="82"/>
        <end position="103"/>
    </location>
</feature>
<keyword evidence="1" id="KW-0472">Membrane</keyword>
<evidence type="ECO:0000313" key="3">
    <source>
        <dbReference type="Proteomes" id="UP001430953"/>
    </source>
</evidence>
<organism evidence="2 3">
    <name type="scientific">Cardiocondyla obscurior</name>
    <dbReference type="NCBI Taxonomy" id="286306"/>
    <lineage>
        <taxon>Eukaryota</taxon>
        <taxon>Metazoa</taxon>
        <taxon>Ecdysozoa</taxon>
        <taxon>Arthropoda</taxon>
        <taxon>Hexapoda</taxon>
        <taxon>Insecta</taxon>
        <taxon>Pterygota</taxon>
        <taxon>Neoptera</taxon>
        <taxon>Endopterygota</taxon>
        <taxon>Hymenoptera</taxon>
        <taxon>Apocrita</taxon>
        <taxon>Aculeata</taxon>
        <taxon>Formicoidea</taxon>
        <taxon>Formicidae</taxon>
        <taxon>Myrmicinae</taxon>
        <taxon>Cardiocondyla</taxon>
    </lineage>
</organism>
<proteinExistence type="predicted"/>
<evidence type="ECO:0000313" key="2">
    <source>
        <dbReference type="EMBL" id="KAL0099881.1"/>
    </source>
</evidence>
<dbReference type="EMBL" id="JADYXP020000027">
    <property type="protein sequence ID" value="KAL0099881.1"/>
    <property type="molecule type" value="Genomic_DNA"/>
</dbReference>
<name>A0AAW2EC62_9HYME</name>